<proteinExistence type="predicted"/>
<dbReference type="Pfam" id="PF00293">
    <property type="entry name" value="NUDIX"/>
    <property type="match status" value="1"/>
</dbReference>
<dbReference type="InterPro" id="IPR015797">
    <property type="entry name" value="NUDIX_hydrolase-like_dom_sf"/>
</dbReference>
<dbReference type="InterPro" id="IPR020084">
    <property type="entry name" value="NUDIX_hydrolase_CS"/>
</dbReference>
<dbReference type="GO" id="GO:0016787">
    <property type="term" value="F:hydrolase activity"/>
    <property type="evidence" value="ECO:0007669"/>
    <property type="project" value="UniProtKB-KW"/>
</dbReference>
<accession>A0A1F7XY07</accession>
<feature type="domain" description="Nudix hydrolase" evidence="3">
    <location>
        <begin position="4"/>
        <end position="131"/>
    </location>
</feature>
<organism evidence="4 5">
    <name type="scientific">Candidatus Woesebacteria bacterium RIFCSPHIGHO2_01_FULL_38_26b</name>
    <dbReference type="NCBI Taxonomy" id="1802491"/>
    <lineage>
        <taxon>Bacteria</taxon>
        <taxon>Candidatus Woeseibacteriota</taxon>
    </lineage>
</organism>
<name>A0A1F7XY07_9BACT</name>
<dbReference type="InterPro" id="IPR000086">
    <property type="entry name" value="NUDIX_hydrolase_dom"/>
</dbReference>
<dbReference type="AlphaFoldDB" id="A0A1F7XY07"/>
<dbReference type="PANTHER" id="PTHR43736">
    <property type="entry name" value="ADP-RIBOSE PYROPHOSPHATASE"/>
    <property type="match status" value="1"/>
</dbReference>
<dbReference type="SUPFAM" id="SSF55811">
    <property type="entry name" value="Nudix"/>
    <property type="match status" value="1"/>
</dbReference>
<evidence type="ECO:0000313" key="4">
    <source>
        <dbReference type="EMBL" id="OGM19902.1"/>
    </source>
</evidence>
<gene>
    <name evidence="4" type="ORF">A2771_02260</name>
</gene>
<dbReference type="EMBL" id="MGGD01000051">
    <property type="protein sequence ID" value="OGM19902.1"/>
    <property type="molecule type" value="Genomic_DNA"/>
</dbReference>
<keyword evidence="1" id="KW-0378">Hydrolase</keyword>
<dbReference type="Gene3D" id="3.90.79.10">
    <property type="entry name" value="Nucleoside Triphosphate Pyrophosphohydrolase"/>
    <property type="match status" value="1"/>
</dbReference>
<evidence type="ECO:0000256" key="1">
    <source>
        <dbReference type="ARBA" id="ARBA00022801"/>
    </source>
</evidence>
<reference evidence="4 5" key="1">
    <citation type="journal article" date="2016" name="Nat. Commun.">
        <title>Thousands of microbial genomes shed light on interconnected biogeochemical processes in an aquifer system.</title>
        <authorList>
            <person name="Anantharaman K."/>
            <person name="Brown C.T."/>
            <person name="Hug L.A."/>
            <person name="Sharon I."/>
            <person name="Castelle C.J."/>
            <person name="Probst A.J."/>
            <person name="Thomas B.C."/>
            <person name="Singh A."/>
            <person name="Wilkins M.J."/>
            <person name="Karaoz U."/>
            <person name="Brodie E.L."/>
            <person name="Williams K.H."/>
            <person name="Hubbard S.S."/>
            <person name="Banfield J.F."/>
        </authorList>
    </citation>
    <scope>NUCLEOTIDE SEQUENCE [LARGE SCALE GENOMIC DNA]</scope>
</reference>
<feature type="region of interest" description="Disordered" evidence="2">
    <location>
        <begin position="26"/>
        <end position="47"/>
    </location>
</feature>
<protein>
    <recommendedName>
        <fullName evidence="3">Nudix hydrolase domain-containing protein</fullName>
    </recommendedName>
</protein>
<dbReference type="PANTHER" id="PTHR43736:SF1">
    <property type="entry name" value="DIHYDRONEOPTERIN TRIPHOSPHATE DIPHOSPHATASE"/>
    <property type="match status" value="1"/>
</dbReference>
<evidence type="ECO:0000259" key="3">
    <source>
        <dbReference type="PROSITE" id="PS51462"/>
    </source>
</evidence>
<dbReference type="CDD" id="cd02883">
    <property type="entry name" value="NUDIX_Hydrolase"/>
    <property type="match status" value="1"/>
</dbReference>
<comment type="caution">
    <text evidence="4">The sequence shown here is derived from an EMBL/GenBank/DDBJ whole genome shotgun (WGS) entry which is preliminary data.</text>
</comment>
<evidence type="ECO:0000256" key="2">
    <source>
        <dbReference type="SAM" id="MobiDB-lite"/>
    </source>
</evidence>
<dbReference type="PROSITE" id="PS00893">
    <property type="entry name" value="NUDIX_BOX"/>
    <property type="match status" value="1"/>
</dbReference>
<dbReference type="PROSITE" id="PS51462">
    <property type="entry name" value="NUDIX"/>
    <property type="match status" value="1"/>
</dbReference>
<sequence>MKNNKNKVVRAIILNKEGKVLLGKRTQGKGAGGWALVGGKPEENETPEATIVREVQEELGIKFNPHFYFEETDKEPFPGEFWDVVYFQGYFAGEIMLNDENSEVKFISFDDLENLEIAFDHKEILTRFFKQRKS</sequence>
<dbReference type="Proteomes" id="UP000176741">
    <property type="component" value="Unassembled WGS sequence"/>
</dbReference>
<evidence type="ECO:0000313" key="5">
    <source>
        <dbReference type="Proteomes" id="UP000176741"/>
    </source>
</evidence>